<sequence>MNERPVLNVTVWKGPGGSIPAVLVHGTFSWATLAFEHQRPLARGRTLLLPDRRGFGASPDLNGGGERDVTSDYAIDAVDISELLGDGAHLVGHSYGGTVAMLAAAAHPDRVVSLTLVEPCAHTTAADEPVVARAIEDGRRFMAGARLGTPGEYIDLAYGGRPRPEPAAWLLRAAHTALHERPCWLAELATEPVRDAPYPKLVITGDWATAPDGYLPGMATLMQTICTRVADRIGARLVRVPGAAHEPQRERPAAFNDLLTEFWSAT</sequence>
<name>A0A919JTU7_9ACTN</name>
<reference evidence="3" key="1">
    <citation type="submission" date="2021-01" db="EMBL/GenBank/DDBJ databases">
        <title>Whole genome shotgun sequence of Actinoplanes rishiriensis NBRC 108556.</title>
        <authorList>
            <person name="Komaki H."/>
            <person name="Tamura T."/>
        </authorList>
    </citation>
    <scope>NUCLEOTIDE SEQUENCE</scope>
    <source>
        <strain evidence="3">NBRC 108556</strain>
    </source>
</reference>
<dbReference type="PRINTS" id="PR00412">
    <property type="entry name" value="EPOXHYDRLASE"/>
</dbReference>
<dbReference type="Gene3D" id="3.40.50.1820">
    <property type="entry name" value="alpha/beta hydrolase"/>
    <property type="match status" value="1"/>
</dbReference>
<feature type="domain" description="AB hydrolase-1" evidence="2">
    <location>
        <begin position="22"/>
        <end position="257"/>
    </location>
</feature>
<dbReference type="PANTHER" id="PTHR43798:SF31">
    <property type="entry name" value="AB HYDROLASE SUPERFAMILY PROTEIN YCLE"/>
    <property type="match status" value="1"/>
</dbReference>
<evidence type="ECO:0000313" key="4">
    <source>
        <dbReference type="Proteomes" id="UP000636960"/>
    </source>
</evidence>
<dbReference type="InterPro" id="IPR050266">
    <property type="entry name" value="AB_hydrolase_sf"/>
</dbReference>
<protein>
    <submittedName>
        <fullName evidence="3">Alpha/beta hydrolase</fullName>
    </submittedName>
</protein>
<dbReference type="RefSeq" id="WP_203781017.1">
    <property type="nucleotide sequence ID" value="NZ_BOMV01000017.1"/>
</dbReference>
<dbReference type="InterPro" id="IPR000639">
    <property type="entry name" value="Epox_hydrolase-like"/>
</dbReference>
<dbReference type="GO" id="GO:0016787">
    <property type="term" value="F:hydrolase activity"/>
    <property type="evidence" value="ECO:0007669"/>
    <property type="project" value="UniProtKB-KW"/>
</dbReference>
<accession>A0A919JTU7</accession>
<evidence type="ECO:0000259" key="2">
    <source>
        <dbReference type="Pfam" id="PF12697"/>
    </source>
</evidence>
<comment type="caution">
    <text evidence="3">The sequence shown here is derived from an EMBL/GenBank/DDBJ whole genome shotgun (WGS) entry which is preliminary data.</text>
</comment>
<evidence type="ECO:0000256" key="1">
    <source>
        <dbReference type="ARBA" id="ARBA00022801"/>
    </source>
</evidence>
<dbReference type="PRINTS" id="PR00111">
    <property type="entry name" value="ABHYDROLASE"/>
</dbReference>
<dbReference type="AlphaFoldDB" id="A0A919JTU7"/>
<dbReference type="EMBL" id="BOMV01000017">
    <property type="protein sequence ID" value="GIE94695.1"/>
    <property type="molecule type" value="Genomic_DNA"/>
</dbReference>
<proteinExistence type="predicted"/>
<dbReference type="PANTHER" id="PTHR43798">
    <property type="entry name" value="MONOACYLGLYCEROL LIPASE"/>
    <property type="match status" value="1"/>
</dbReference>
<organism evidence="3 4">
    <name type="scientific">Paractinoplanes rishiriensis</name>
    <dbReference type="NCBI Taxonomy" id="1050105"/>
    <lineage>
        <taxon>Bacteria</taxon>
        <taxon>Bacillati</taxon>
        <taxon>Actinomycetota</taxon>
        <taxon>Actinomycetes</taxon>
        <taxon>Micromonosporales</taxon>
        <taxon>Micromonosporaceae</taxon>
        <taxon>Paractinoplanes</taxon>
    </lineage>
</organism>
<dbReference type="InterPro" id="IPR000073">
    <property type="entry name" value="AB_hydrolase_1"/>
</dbReference>
<dbReference type="SUPFAM" id="SSF53474">
    <property type="entry name" value="alpha/beta-Hydrolases"/>
    <property type="match status" value="1"/>
</dbReference>
<keyword evidence="1 3" id="KW-0378">Hydrolase</keyword>
<keyword evidence="4" id="KW-1185">Reference proteome</keyword>
<evidence type="ECO:0000313" key="3">
    <source>
        <dbReference type="EMBL" id="GIE94695.1"/>
    </source>
</evidence>
<gene>
    <name evidence="3" type="ORF">Ari01nite_21600</name>
</gene>
<dbReference type="Pfam" id="PF12697">
    <property type="entry name" value="Abhydrolase_6"/>
    <property type="match status" value="1"/>
</dbReference>
<dbReference type="GO" id="GO:0016020">
    <property type="term" value="C:membrane"/>
    <property type="evidence" value="ECO:0007669"/>
    <property type="project" value="TreeGrafter"/>
</dbReference>
<dbReference type="InterPro" id="IPR029058">
    <property type="entry name" value="AB_hydrolase_fold"/>
</dbReference>
<dbReference type="Proteomes" id="UP000636960">
    <property type="component" value="Unassembled WGS sequence"/>
</dbReference>